<comment type="caution">
    <text evidence="5">The sequence shown here is derived from an EMBL/GenBank/DDBJ whole genome shotgun (WGS) entry which is preliminary data.</text>
</comment>
<dbReference type="PROSITE" id="PS00163">
    <property type="entry name" value="FUMARATE_LYASES"/>
    <property type="match status" value="1"/>
</dbReference>
<organism evidence="5 6">
    <name type="scientific">Labedaea rhizosphaerae</name>
    <dbReference type="NCBI Taxonomy" id="598644"/>
    <lineage>
        <taxon>Bacteria</taxon>
        <taxon>Bacillati</taxon>
        <taxon>Actinomycetota</taxon>
        <taxon>Actinomycetes</taxon>
        <taxon>Pseudonocardiales</taxon>
        <taxon>Pseudonocardiaceae</taxon>
        <taxon>Labedaea</taxon>
    </lineage>
</organism>
<dbReference type="NCBIfam" id="TIGR00928">
    <property type="entry name" value="purB"/>
    <property type="match status" value="1"/>
</dbReference>
<dbReference type="SUPFAM" id="SSF48557">
    <property type="entry name" value="L-aspartase-like"/>
    <property type="match status" value="1"/>
</dbReference>
<dbReference type="InterPro" id="IPR008948">
    <property type="entry name" value="L-Aspartase-like"/>
</dbReference>
<feature type="domain" description="Adenylosuccinate lyase C-terminal" evidence="4">
    <location>
        <begin position="371"/>
        <end position="457"/>
    </location>
</feature>
<evidence type="ECO:0000313" key="6">
    <source>
        <dbReference type="Proteomes" id="UP000295444"/>
    </source>
</evidence>
<dbReference type="GO" id="GO:0044208">
    <property type="term" value="P:'de novo' AMP biosynthetic process"/>
    <property type="evidence" value="ECO:0007669"/>
    <property type="project" value="UniProtKB-UniPathway"/>
</dbReference>
<protein>
    <recommendedName>
        <fullName evidence="2 3">Adenylosuccinate lyase</fullName>
        <shortName evidence="3">ASL</shortName>
        <ecNumber evidence="2 3">4.3.2.2</ecNumber>
    </recommendedName>
    <alternativeName>
        <fullName evidence="3">Adenylosuccinase</fullName>
    </alternativeName>
</protein>
<comment type="similarity">
    <text evidence="3">Belongs to the lyase 1 family. Adenylosuccinate lyase subfamily.</text>
</comment>
<dbReference type="Pfam" id="PF10397">
    <property type="entry name" value="ADSL_C"/>
    <property type="match status" value="1"/>
</dbReference>
<proteinExistence type="inferred from homology"/>
<dbReference type="InterPro" id="IPR022761">
    <property type="entry name" value="Fumarate_lyase_N"/>
</dbReference>
<dbReference type="RefSeq" id="WP_133848145.1">
    <property type="nucleotide sequence ID" value="NZ_SNXZ01000001.1"/>
</dbReference>
<comment type="pathway">
    <text evidence="3">Purine metabolism; IMP biosynthesis via de novo pathway; 5-amino-1-(5-phospho-D-ribosyl)imidazole-4-carboxamide from 5-amino-1-(5-phospho-D-ribosyl)imidazole-4-carboxylate: step 2/2.</text>
</comment>
<gene>
    <name evidence="5" type="ORF">EV186_1011355</name>
</gene>
<keyword evidence="6" id="KW-1185">Reference proteome</keyword>
<dbReference type="GO" id="GO:0070626">
    <property type="term" value="F:(S)-2-(5-amino-1-(5-phospho-D-ribosyl)imidazole-4-carboxamido) succinate lyase (fumarate-forming) activity"/>
    <property type="evidence" value="ECO:0007669"/>
    <property type="project" value="TreeGrafter"/>
</dbReference>
<dbReference type="InterPro" id="IPR000362">
    <property type="entry name" value="Fumarate_lyase_fam"/>
</dbReference>
<evidence type="ECO:0000313" key="5">
    <source>
        <dbReference type="EMBL" id="TDQ05385.1"/>
    </source>
</evidence>
<dbReference type="UniPathway" id="UPA00075">
    <property type="reaction ID" value="UER00336"/>
</dbReference>
<dbReference type="UniPathway" id="UPA00074">
    <property type="reaction ID" value="UER00132"/>
</dbReference>
<comment type="catalytic activity">
    <reaction evidence="3">
        <text>N(6)-(1,2-dicarboxyethyl)-AMP = fumarate + AMP</text>
        <dbReference type="Rhea" id="RHEA:16853"/>
        <dbReference type="ChEBI" id="CHEBI:29806"/>
        <dbReference type="ChEBI" id="CHEBI:57567"/>
        <dbReference type="ChEBI" id="CHEBI:456215"/>
        <dbReference type="EC" id="4.3.2.2"/>
    </reaction>
</comment>
<dbReference type="SMART" id="SM00998">
    <property type="entry name" value="ADSL_C"/>
    <property type="match status" value="1"/>
</dbReference>
<dbReference type="PANTHER" id="PTHR43172:SF1">
    <property type="entry name" value="ADENYLOSUCCINATE LYASE"/>
    <property type="match status" value="1"/>
</dbReference>
<evidence type="ECO:0000256" key="1">
    <source>
        <dbReference type="ARBA" id="ARBA00023239"/>
    </source>
</evidence>
<dbReference type="Pfam" id="PF00206">
    <property type="entry name" value="Lyase_1"/>
    <property type="match status" value="1"/>
</dbReference>
<dbReference type="Proteomes" id="UP000295444">
    <property type="component" value="Unassembled WGS sequence"/>
</dbReference>
<dbReference type="InterPro" id="IPR019468">
    <property type="entry name" value="AdenyloSucc_lyase_C"/>
</dbReference>
<dbReference type="Gene3D" id="1.10.275.60">
    <property type="match status" value="1"/>
</dbReference>
<reference evidence="5 6" key="1">
    <citation type="submission" date="2019-03" db="EMBL/GenBank/DDBJ databases">
        <title>Genomic Encyclopedia of Type Strains, Phase IV (KMG-IV): sequencing the most valuable type-strain genomes for metagenomic binning, comparative biology and taxonomic classification.</title>
        <authorList>
            <person name="Goeker M."/>
        </authorList>
    </citation>
    <scope>NUCLEOTIDE SEQUENCE [LARGE SCALE GENOMIC DNA]</scope>
    <source>
        <strain evidence="5 6">DSM 45361</strain>
    </source>
</reference>
<dbReference type="EC" id="4.3.2.2" evidence="2 3"/>
<evidence type="ECO:0000259" key="4">
    <source>
        <dbReference type="SMART" id="SM00998"/>
    </source>
</evidence>
<dbReference type="AlphaFoldDB" id="A0A4V6PVY0"/>
<name>A0A4V6PVY0_LABRH</name>
<accession>A0A4V6PVY0</accession>
<dbReference type="InterPro" id="IPR020557">
    <property type="entry name" value="Fumarate_lyase_CS"/>
</dbReference>
<comment type="pathway">
    <text evidence="3">Purine metabolism; AMP biosynthesis via de novo pathway; AMP from IMP: step 2/2.</text>
</comment>
<dbReference type="GO" id="GO:0006189">
    <property type="term" value="P:'de novo' IMP biosynthetic process"/>
    <property type="evidence" value="ECO:0007669"/>
    <property type="project" value="UniProtKB-UniPathway"/>
</dbReference>
<dbReference type="Gene3D" id="1.10.40.30">
    <property type="entry name" value="Fumarase/aspartase (C-terminal domain)"/>
    <property type="match status" value="1"/>
</dbReference>
<dbReference type="OrthoDB" id="9768878at2"/>
<dbReference type="Gene3D" id="1.20.200.10">
    <property type="entry name" value="Fumarase/aspartase (Central domain)"/>
    <property type="match status" value="1"/>
</dbReference>
<comment type="catalytic activity">
    <reaction evidence="3">
        <text>(2S)-2-[5-amino-1-(5-phospho-beta-D-ribosyl)imidazole-4-carboxamido]succinate = 5-amino-1-(5-phospho-beta-D-ribosyl)imidazole-4-carboxamide + fumarate</text>
        <dbReference type="Rhea" id="RHEA:23920"/>
        <dbReference type="ChEBI" id="CHEBI:29806"/>
        <dbReference type="ChEBI" id="CHEBI:58443"/>
        <dbReference type="ChEBI" id="CHEBI:58475"/>
        <dbReference type="EC" id="4.3.2.2"/>
    </reaction>
</comment>
<evidence type="ECO:0000256" key="3">
    <source>
        <dbReference type="RuleBase" id="RU361172"/>
    </source>
</evidence>
<dbReference type="InterPro" id="IPR004769">
    <property type="entry name" value="Pur_lyase"/>
</dbReference>
<dbReference type="GO" id="GO:0004018">
    <property type="term" value="F:N6-(1,2-dicarboxyethyl)AMP AMP-lyase (fumarate-forming) activity"/>
    <property type="evidence" value="ECO:0007669"/>
    <property type="project" value="UniProtKB-UniRule"/>
</dbReference>
<keyword evidence="3" id="KW-0658">Purine biosynthesis</keyword>
<keyword evidence="1 3" id="KW-0456">Lyase</keyword>
<dbReference type="PANTHER" id="PTHR43172">
    <property type="entry name" value="ADENYLOSUCCINATE LYASE"/>
    <property type="match status" value="1"/>
</dbReference>
<dbReference type="PRINTS" id="PR00149">
    <property type="entry name" value="FUMRATELYASE"/>
</dbReference>
<sequence>MTTARKPAISDVLAARYASAELATLWSAEHKVIAERRLWLTVLRAQARLGIDVPDGVVEDYERVLEQVDLGSIAARERVTRHDVKARIEEFNALAGHEHVHKGMTSRDVTENVEQWLVLRSLELMRSRSIAVLARLARLAVEHTDLALTGRSHNVAAQVTTLGKRFATAADELLVAVTRLGELIDRYPARGIKGPVGTAQDMLDLLGGDFDKLAELESAVAESLGFRSTLDSVGQVYPRSLDHDVLSTLVQLAAAPSSTAKTIRLMAGHELATEGFKPGQVGSSAMPHKMNTRSCERVNGLMVVLRGFASMGAELAGDQWNEGDVSCSVVRRVALPDAFFALDGLFETFLTVLDDFGAYPAVIGRELDRYLPFLATTRVLVAAVQAGVGRETAHEAIKEHAVAVALAMREQGTERNDLLERLAADERIPLDLDALRKLLDDRLAFSGAAGAQVGRVVAKVTELLDAFPEAAGYAPEPIL</sequence>
<evidence type="ECO:0000256" key="2">
    <source>
        <dbReference type="NCBIfam" id="TIGR00928"/>
    </source>
</evidence>
<dbReference type="EMBL" id="SNXZ01000001">
    <property type="protein sequence ID" value="TDQ05385.1"/>
    <property type="molecule type" value="Genomic_DNA"/>
</dbReference>
<dbReference type="GO" id="GO:0005829">
    <property type="term" value="C:cytosol"/>
    <property type="evidence" value="ECO:0007669"/>
    <property type="project" value="TreeGrafter"/>
</dbReference>